<sequence>MIESTSKSERISRPLILNREIINIESHQLVLLSNNISNIPSIEDLRRNIDYTKLFSTVEKCLQYINQTKNTVTFMICSRQFLPDLTSKFQNYKSISKIYVFDFSNDSTNSEKILPSSDSRIKETVYTEQSVLINDLSHDVQQYLHFEKQSDKLAELQQTSTTYFSSSWITLVDLWCHLQYPMRCLIRLIL</sequence>
<evidence type="ECO:0000313" key="3">
    <source>
        <dbReference type="Proteomes" id="UP000663828"/>
    </source>
</evidence>
<dbReference type="AlphaFoldDB" id="A0A814Y4J3"/>
<keyword evidence="3" id="KW-1185">Reference proteome</keyword>
<accession>A0A814Y4J3</accession>
<evidence type="ECO:0000313" key="2">
    <source>
        <dbReference type="EMBL" id="CAF1437572.1"/>
    </source>
</evidence>
<dbReference type="Proteomes" id="UP000663828">
    <property type="component" value="Unassembled WGS sequence"/>
</dbReference>
<reference evidence="1" key="1">
    <citation type="submission" date="2021-02" db="EMBL/GenBank/DDBJ databases">
        <authorList>
            <person name="Nowell W R."/>
        </authorList>
    </citation>
    <scope>NUCLEOTIDE SEQUENCE</scope>
</reference>
<dbReference type="EMBL" id="CAJNOR010001948">
    <property type="protein sequence ID" value="CAF1224363.1"/>
    <property type="molecule type" value="Genomic_DNA"/>
</dbReference>
<dbReference type="Proteomes" id="UP000663852">
    <property type="component" value="Unassembled WGS sequence"/>
</dbReference>
<organism evidence="1 3">
    <name type="scientific">Adineta ricciae</name>
    <name type="common">Rotifer</name>
    <dbReference type="NCBI Taxonomy" id="249248"/>
    <lineage>
        <taxon>Eukaryota</taxon>
        <taxon>Metazoa</taxon>
        <taxon>Spiralia</taxon>
        <taxon>Gnathifera</taxon>
        <taxon>Rotifera</taxon>
        <taxon>Eurotatoria</taxon>
        <taxon>Bdelloidea</taxon>
        <taxon>Adinetida</taxon>
        <taxon>Adinetidae</taxon>
        <taxon>Adineta</taxon>
    </lineage>
</organism>
<proteinExistence type="predicted"/>
<gene>
    <name evidence="2" type="ORF">EDS130_LOCUS38630</name>
    <name evidence="1" type="ORF">XAT740_LOCUS24883</name>
</gene>
<dbReference type="OrthoDB" id="10069895at2759"/>
<dbReference type="EMBL" id="CAJNOJ010000409">
    <property type="protein sequence ID" value="CAF1437572.1"/>
    <property type="molecule type" value="Genomic_DNA"/>
</dbReference>
<protein>
    <submittedName>
        <fullName evidence="1">Uncharacterized protein</fullName>
    </submittedName>
</protein>
<evidence type="ECO:0000313" key="1">
    <source>
        <dbReference type="EMBL" id="CAF1224363.1"/>
    </source>
</evidence>
<name>A0A814Y4J3_ADIRI</name>
<comment type="caution">
    <text evidence="1">The sequence shown here is derived from an EMBL/GenBank/DDBJ whole genome shotgun (WGS) entry which is preliminary data.</text>
</comment>